<dbReference type="InterPro" id="IPR001509">
    <property type="entry name" value="Epimerase_deHydtase"/>
</dbReference>
<evidence type="ECO:0000256" key="1">
    <source>
        <dbReference type="ARBA" id="ARBA00007637"/>
    </source>
</evidence>
<dbReference type="EMBL" id="RYZH01000088">
    <property type="protein sequence ID" value="RUL81636.1"/>
    <property type="molecule type" value="Genomic_DNA"/>
</dbReference>
<comment type="caution">
    <text evidence="3">The sequence shown here is derived from an EMBL/GenBank/DDBJ whole genome shotgun (WGS) entry which is preliminary data.</text>
</comment>
<organism evidence="3 4">
    <name type="scientific">Tautonia sociabilis</name>
    <dbReference type="NCBI Taxonomy" id="2080755"/>
    <lineage>
        <taxon>Bacteria</taxon>
        <taxon>Pseudomonadati</taxon>
        <taxon>Planctomycetota</taxon>
        <taxon>Planctomycetia</taxon>
        <taxon>Isosphaerales</taxon>
        <taxon>Isosphaeraceae</taxon>
        <taxon>Tautonia</taxon>
    </lineage>
</organism>
<dbReference type="Pfam" id="PF01370">
    <property type="entry name" value="Epimerase"/>
    <property type="match status" value="1"/>
</dbReference>
<evidence type="ECO:0000259" key="2">
    <source>
        <dbReference type="Pfam" id="PF01370"/>
    </source>
</evidence>
<dbReference type="Proteomes" id="UP000280296">
    <property type="component" value="Unassembled WGS sequence"/>
</dbReference>
<dbReference type="AlphaFoldDB" id="A0A432MD89"/>
<keyword evidence="4" id="KW-1185">Reference proteome</keyword>
<gene>
    <name evidence="3" type="ORF">TsocGM_24810</name>
</gene>
<sequence>MKILVTGAAGFIAGYLVEELLEAGHEVVGLDNYSKYGPIEHAYDSNPRYTLVKGDAKDVGLLTGLLAGCDHFVAGAAIIGGISLFHEKAYDLLAENERITAAAFDAAISAFDGGKGSLRKITVVSSSMVFESCDEFPTPEGAQRRCPPPASTYGFQKLATEYFAQGAWEQYQLPYTIVRPFNCVGIGEKRALGDHEVMSGNVKLAMSHVVPDIVQKVLKGQDPLHILGDGRQVRHYTYGGDLARGIRLAVEHPDATNEDFNLSTAESTTVLELAELVWRKIRGDEPFRYVSDPPFPHDVRRRVPDVSKARRILGFEATTPLSRSLDEIIPWIEQQIKVGGI</sequence>
<feature type="domain" description="NAD-dependent epimerase/dehydratase" evidence="2">
    <location>
        <begin position="3"/>
        <end position="262"/>
    </location>
</feature>
<reference evidence="3 4" key="1">
    <citation type="submission" date="2018-12" db="EMBL/GenBank/DDBJ databases">
        <authorList>
            <person name="Toschakov S.V."/>
        </authorList>
    </citation>
    <scope>NUCLEOTIDE SEQUENCE [LARGE SCALE GENOMIC DNA]</scope>
    <source>
        <strain evidence="3 4">GM2012</strain>
    </source>
</reference>
<comment type="similarity">
    <text evidence="1">Belongs to the NAD(P)-dependent epimerase/dehydratase family.</text>
</comment>
<dbReference type="OrthoDB" id="9811743at2"/>
<dbReference type="PANTHER" id="PTHR43000">
    <property type="entry name" value="DTDP-D-GLUCOSE 4,6-DEHYDRATASE-RELATED"/>
    <property type="match status" value="1"/>
</dbReference>
<proteinExistence type="inferred from homology"/>
<reference evidence="3 4" key="2">
    <citation type="submission" date="2019-01" db="EMBL/GenBank/DDBJ databases">
        <title>Tautonia sociabilis, a novel thermotolerant planctomycete of Isosphaeraceae family, isolated from a 4000 m deep subterranean habitat.</title>
        <authorList>
            <person name="Kovaleva O.L."/>
            <person name="Elcheninov A.G."/>
            <person name="Van Heerden E."/>
            <person name="Toshchakov S.V."/>
            <person name="Novikov A."/>
            <person name="Bonch-Osmolovskaya E.A."/>
            <person name="Kublanov I.V."/>
        </authorList>
    </citation>
    <scope>NUCLEOTIDE SEQUENCE [LARGE SCALE GENOMIC DNA]</scope>
    <source>
        <strain evidence="3 4">GM2012</strain>
    </source>
</reference>
<dbReference type="Gene3D" id="3.40.50.720">
    <property type="entry name" value="NAD(P)-binding Rossmann-like Domain"/>
    <property type="match status" value="1"/>
</dbReference>
<evidence type="ECO:0000313" key="3">
    <source>
        <dbReference type="EMBL" id="RUL81636.1"/>
    </source>
</evidence>
<name>A0A432MD89_9BACT</name>
<protein>
    <submittedName>
        <fullName evidence="3">NAD(P)-dependent oxidoreductase</fullName>
    </submittedName>
</protein>
<dbReference type="SUPFAM" id="SSF51735">
    <property type="entry name" value="NAD(P)-binding Rossmann-fold domains"/>
    <property type="match status" value="1"/>
</dbReference>
<accession>A0A432MD89</accession>
<dbReference type="RefSeq" id="WP_126728153.1">
    <property type="nucleotide sequence ID" value="NZ_RYZH01000088.1"/>
</dbReference>
<dbReference type="InterPro" id="IPR036291">
    <property type="entry name" value="NAD(P)-bd_dom_sf"/>
</dbReference>
<evidence type="ECO:0000313" key="4">
    <source>
        <dbReference type="Proteomes" id="UP000280296"/>
    </source>
</evidence>